<evidence type="ECO:0000313" key="4">
    <source>
        <dbReference type="EMBL" id="GEL21058.1"/>
    </source>
</evidence>
<name>A0A511DDK5_9PSEU</name>
<dbReference type="EMBL" id="BJVJ01000001">
    <property type="protein sequence ID" value="GEL21058.1"/>
    <property type="molecule type" value="Genomic_DNA"/>
</dbReference>
<dbReference type="InterPro" id="IPR013154">
    <property type="entry name" value="ADH-like_N"/>
</dbReference>
<dbReference type="RefSeq" id="WP_147101219.1">
    <property type="nucleotide sequence ID" value="NZ_BJVJ01000001.1"/>
</dbReference>
<keyword evidence="2" id="KW-0560">Oxidoreductase</keyword>
<dbReference type="Pfam" id="PF00107">
    <property type="entry name" value="ADH_zinc_N"/>
    <property type="match status" value="1"/>
</dbReference>
<dbReference type="OrthoDB" id="9792162at2"/>
<feature type="domain" description="Enoyl reductase (ER)" evidence="3">
    <location>
        <begin position="10"/>
        <end position="341"/>
    </location>
</feature>
<dbReference type="PANTHER" id="PTHR48106">
    <property type="entry name" value="QUINONE OXIDOREDUCTASE PIG3-RELATED"/>
    <property type="match status" value="1"/>
</dbReference>
<keyword evidence="5" id="KW-1185">Reference proteome</keyword>
<organism evidence="4 5">
    <name type="scientific">Pseudonocardia sulfidoxydans NBRC 16205</name>
    <dbReference type="NCBI Taxonomy" id="1223511"/>
    <lineage>
        <taxon>Bacteria</taxon>
        <taxon>Bacillati</taxon>
        <taxon>Actinomycetota</taxon>
        <taxon>Actinomycetes</taxon>
        <taxon>Pseudonocardiales</taxon>
        <taxon>Pseudonocardiaceae</taxon>
        <taxon>Pseudonocardia</taxon>
    </lineage>
</organism>
<keyword evidence="1" id="KW-0521">NADP</keyword>
<sequence length="346" mass="37188">MKAVVFDTFGGPEVLRLTDMPDPVAGPGEVVVDVRFTALNHVDIDIREGVSRFDFEMPHILGLECAGVVSSVGEGVESPKVGDRVAVSYIRTCGYCEWCKRGQDNLCENRKLYGEHIRGAYAEKLLTPANHCLPLPDGLSFADAAASLTAFGTAYHALVPRGDLKLGETVLIHSIGSGVASAALQICKSAGATVIGTASQDATLERAKADGADHVINYRTSPDLYAEVLDATDGRGVDLVFDVVGGEAFGKSMQVMRPYARLISIGAHAGEVVPFDIIEFFRRHISYISSHTQTRDEMTTVLRLVANGTFSPRVHSVYPLAEAAKAQEELVARKHYGKILLDVGGE</sequence>
<dbReference type="Proteomes" id="UP000321685">
    <property type="component" value="Unassembled WGS sequence"/>
</dbReference>
<dbReference type="InterPro" id="IPR020843">
    <property type="entry name" value="ER"/>
</dbReference>
<dbReference type="SMART" id="SM00829">
    <property type="entry name" value="PKS_ER"/>
    <property type="match status" value="1"/>
</dbReference>
<protein>
    <submittedName>
        <fullName evidence="4">Alcohol dehydrogenase</fullName>
    </submittedName>
</protein>
<dbReference type="InterPro" id="IPR011032">
    <property type="entry name" value="GroES-like_sf"/>
</dbReference>
<evidence type="ECO:0000256" key="2">
    <source>
        <dbReference type="ARBA" id="ARBA00023002"/>
    </source>
</evidence>
<reference evidence="4 5" key="1">
    <citation type="submission" date="2019-07" db="EMBL/GenBank/DDBJ databases">
        <title>Whole genome shotgun sequence of Pseudonocardia sulfidoxydans NBRC 16205.</title>
        <authorList>
            <person name="Hosoyama A."/>
            <person name="Uohara A."/>
            <person name="Ohji S."/>
            <person name="Ichikawa N."/>
        </authorList>
    </citation>
    <scope>NUCLEOTIDE SEQUENCE [LARGE SCALE GENOMIC DNA]</scope>
    <source>
        <strain evidence="4 5">NBRC 16205</strain>
    </source>
</reference>
<evidence type="ECO:0000313" key="5">
    <source>
        <dbReference type="Proteomes" id="UP000321685"/>
    </source>
</evidence>
<dbReference type="GO" id="GO:0005829">
    <property type="term" value="C:cytosol"/>
    <property type="evidence" value="ECO:0007669"/>
    <property type="project" value="TreeGrafter"/>
</dbReference>
<dbReference type="GO" id="GO:0035925">
    <property type="term" value="F:mRNA 3'-UTR AU-rich region binding"/>
    <property type="evidence" value="ECO:0007669"/>
    <property type="project" value="TreeGrafter"/>
</dbReference>
<dbReference type="Gene3D" id="3.90.180.10">
    <property type="entry name" value="Medium-chain alcohol dehydrogenases, catalytic domain"/>
    <property type="match status" value="1"/>
</dbReference>
<accession>A0A511DDK5</accession>
<dbReference type="PANTHER" id="PTHR48106:SF13">
    <property type="entry name" value="QUINONE OXIDOREDUCTASE-RELATED"/>
    <property type="match status" value="1"/>
</dbReference>
<dbReference type="GO" id="GO:0070402">
    <property type="term" value="F:NADPH binding"/>
    <property type="evidence" value="ECO:0007669"/>
    <property type="project" value="TreeGrafter"/>
</dbReference>
<evidence type="ECO:0000259" key="3">
    <source>
        <dbReference type="SMART" id="SM00829"/>
    </source>
</evidence>
<dbReference type="SUPFAM" id="SSF51735">
    <property type="entry name" value="NAD(P)-binding Rossmann-fold domains"/>
    <property type="match status" value="1"/>
</dbReference>
<dbReference type="SUPFAM" id="SSF50129">
    <property type="entry name" value="GroES-like"/>
    <property type="match status" value="1"/>
</dbReference>
<dbReference type="GO" id="GO:0003960">
    <property type="term" value="F:quinone reductase (NADPH) activity"/>
    <property type="evidence" value="ECO:0007669"/>
    <property type="project" value="TreeGrafter"/>
</dbReference>
<dbReference type="InterPro" id="IPR013149">
    <property type="entry name" value="ADH-like_C"/>
</dbReference>
<evidence type="ECO:0000256" key="1">
    <source>
        <dbReference type="ARBA" id="ARBA00022857"/>
    </source>
</evidence>
<dbReference type="Pfam" id="PF08240">
    <property type="entry name" value="ADH_N"/>
    <property type="match status" value="1"/>
</dbReference>
<dbReference type="InterPro" id="IPR036291">
    <property type="entry name" value="NAD(P)-bd_dom_sf"/>
</dbReference>
<dbReference type="AlphaFoldDB" id="A0A511DDK5"/>
<proteinExistence type="predicted"/>
<comment type="caution">
    <text evidence="4">The sequence shown here is derived from an EMBL/GenBank/DDBJ whole genome shotgun (WGS) entry which is preliminary data.</text>
</comment>
<gene>
    <name evidence="4" type="ORF">PSU4_00120</name>
</gene>